<dbReference type="Gene3D" id="1.10.238.20">
    <property type="entry name" value="Pheromone/general odorant binding protein domain"/>
    <property type="match status" value="1"/>
</dbReference>
<sequence length="169" mass="18620">MIKKLLFAFGLVWCLVSLVQAGKPSTVEECEKNIPASLKNRICELRQYQTVDTPDMDKHMQCILEVVGFVDENGEVEFQELLGLLKTVEPAGDHASNIKKCVAEAAKVDVAKKANTFYTCFLSTSSASGFKKAVDYVELLRAGKLKTNSPFNVGVVQDLIKEIDDGLCK</sequence>
<organism evidence="5">
    <name type="scientific">Anopheles atroparvus</name>
    <name type="common">European mosquito</name>
    <dbReference type="NCBI Taxonomy" id="41427"/>
    <lineage>
        <taxon>Eukaryota</taxon>
        <taxon>Metazoa</taxon>
        <taxon>Ecdysozoa</taxon>
        <taxon>Arthropoda</taxon>
        <taxon>Hexapoda</taxon>
        <taxon>Insecta</taxon>
        <taxon>Pterygota</taxon>
        <taxon>Neoptera</taxon>
        <taxon>Endopterygota</taxon>
        <taxon>Diptera</taxon>
        <taxon>Nematocera</taxon>
        <taxon>Culicoidea</taxon>
        <taxon>Culicidae</taxon>
        <taxon>Anophelinae</taxon>
        <taxon>Anopheles</taxon>
    </lineage>
</organism>
<name>A0A182JJI8_ANOAO</name>
<dbReference type="InterPro" id="IPR036728">
    <property type="entry name" value="PBP_GOBP_sf"/>
</dbReference>
<evidence type="ECO:0000313" key="5">
    <source>
        <dbReference type="EnsemblMetazoa" id="AATE019249-PA.1"/>
    </source>
</evidence>
<dbReference type="InterPro" id="IPR006170">
    <property type="entry name" value="PBP/GOBP"/>
</dbReference>
<evidence type="ECO:0000256" key="4">
    <source>
        <dbReference type="ARBA" id="ARBA00022729"/>
    </source>
</evidence>
<comment type="similarity">
    <text evidence="2">Belongs to the PBP/GOBP family.</text>
</comment>
<reference evidence="5" key="1">
    <citation type="submission" date="2022-08" db="UniProtKB">
        <authorList>
            <consortium name="EnsemblMetazoa"/>
        </authorList>
    </citation>
    <scope>IDENTIFICATION</scope>
    <source>
        <strain evidence="5">EBRO</strain>
    </source>
</reference>
<dbReference type="GO" id="GO:0005576">
    <property type="term" value="C:extracellular region"/>
    <property type="evidence" value="ECO:0007669"/>
    <property type="project" value="UniProtKB-SubCell"/>
</dbReference>
<evidence type="ECO:0000256" key="2">
    <source>
        <dbReference type="ARBA" id="ARBA00008098"/>
    </source>
</evidence>
<evidence type="ECO:0000256" key="3">
    <source>
        <dbReference type="ARBA" id="ARBA00022525"/>
    </source>
</evidence>
<dbReference type="CDD" id="cd23992">
    <property type="entry name" value="PBP_GOBP"/>
    <property type="match status" value="1"/>
</dbReference>
<dbReference type="AlphaFoldDB" id="A0A182JJI8"/>
<evidence type="ECO:0000256" key="1">
    <source>
        <dbReference type="ARBA" id="ARBA00004613"/>
    </source>
</evidence>
<comment type="subcellular location">
    <subcellularLocation>
        <location evidence="1">Secreted</location>
    </subcellularLocation>
</comment>
<accession>A0A182JJI8</accession>
<dbReference type="FunFam" id="1.10.238.20:FF:000008">
    <property type="entry name" value="D7-related 4 protein"/>
    <property type="match status" value="1"/>
</dbReference>
<dbReference type="SMART" id="SM00708">
    <property type="entry name" value="PhBP"/>
    <property type="match status" value="1"/>
</dbReference>
<keyword evidence="3" id="KW-0964">Secreted</keyword>
<proteinExistence type="inferred from homology"/>
<protein>
    <submittedName>
        <fullName evidence="5">Uncharacterized protein</fullName>
    </submittedName>
</protein>
<keyword evidence="4" id="KW-0732">Signal</keyword>
<dbReference type="EnsemblMetazoa" id="AATE019249-RA">
    <property type="protein sequence ID" value="AATE019249-PA.1"/>
    <property type="gene ID" value="AATE019249"/>
</dbReference>
<dbReference type="GO" id="GO:0005549">
    <property type="term" value="F:odorant binding"/>
    <property type="evidence" value="ECO:0007669"/>
    <property type="project" value="InterPro"/>
</dbReference>
<dbReference type="SUPFAM" id="SSF47565">
    <property type="entry name" value="Insect pheromone/odorant-binding proteins"/>
    <property type="match status" value="1"/>
</dbReference>
<dbReference type="STRING" id="41427.A0A182JJI8"/>
<dbReference type="VEuPathDB" id="VectorBase:AATE019249"/>
<dbReference type="Pfam" id="PF01395">
    <property type="entry name" value="PBP_GOBP"/>
    <property type="match status" value="1"/>
</dbReference>